<evidence type="ECO:0000313" key="4">
    <source>
        <dbReference type="EMBL" id="CAG8446838.1"/>
    </source>
</evidence>
<dbReference type="PRINTS" id="PR00452">
    <property type="entry name" value="SH3DOMAIN"/>
</dbReference>
<dbReference type="Gene3D" id="2.30.30.40">
    <property type="entry name" value="SH3 Domains"/>
    <property type="match status" value="1"/>
</dbReference>
<comment type="caution">
    <text evidence="4">The sequence shown here is derived from an EMBL/GenBank/DDBJ whole genome shotgun (WGS) entry which is preliminary data.</text>
</comment>
<dbReference type="FunFam" id="2.30.30.40:FF:000072">
    <property type="entry name" value="Unconventional Myosin IB"/>
    <property type="match status" value="1"/>
</dbReference>
<dbReference type="OrthoDB" id="19092at2759"/>
<dbReference type="InterPro" id="IPR036028">
    <property type="entry name" value="SH3-like_dom_sf"/>
</dbReference>
<dbReference type="InterPro" id="IPR001452">
    <property type="entry name" value="SH3_domain"/>
</dbReference>
<organism evidence="4 5">
    <name type="scientific">Dentiscutata erythropus</name>
    <dbReference type="NCBI Taxonomy" id="1348616"/>
    <lineage>
        <taxon>Eukaryota</taxon>
        <taxon>Fungi</taxon>
        <taxon>Fungi incertae sedis</taxon>
        <taxon>Mucoromycota</taxon>
        <taxon>Glomeromycotina</taxon>
        <taxon>Glomeromycetes</taxon>
        <taxon>Diversisporales</taxon>
        <taxon>Gigasporaceae</taxon>
        <taxon>Dentiscutata</taxon>
    </lineage>
</organism>
<protein>
    <submittedName>
        <fullName evidence="4">15582_t:CDS:1</fullName>
    </submittedName>
</protein>
<dbReference type="SUPFAM" id="SSF50044">
    <property type="entry name" value="SH3-domain"/>
    <property type="match status" value="1"/>
</dbReference>
<name>A0A9N8VCY0_9GLOM</name>
<feature type="domain" description="SH3" evidence="3">
    <location>
        <begin position="19"/>
        <end position="78"/>
    </location>
</feature>
<gene>
    <name evidence="4" type="ORF">DERYTH_LOCUS266</name>
</gene>
<evidence type="ECO:0000313" key="5">
    <source>
        <dbReference type="Proteomes" id="UP000789405"/>
    </source>
</evidence>
<dbReference type="Pfam" id="PF14604">
    <property type="entry name" value="SH3_9"/>
    <property type="match status" value="1"/>
</dbReference>
<evidence type="ECO:0000256" key="2">
    <source>
        <dbReference type="PROSITE-ProRule" id="PRU00192"/>
    </source>
</evidence>
<dbReference type="PRINTS" id="PR00499">
    <property type="entry name" value="P67PHOX"/>
</dbReference>
<accession>A0A9N8VCY0</accession>
<evidence type="ECO:0000259" key="3">
    <source>
        <dbReference type="PROSITE" id="PS50002"/>
    </source>
</evidence>
<dbReference type="AlphaFoldDB" id="A0A9N8VCY0"/>
<proteinExistence type="predicted"/>
<reference evidence="4" key="1">
    <citation type="submission" date="2021-06" db="EMBL/GenBank/DDBJ databases">
        <authorList>
            <person name="Kallberg Y."/>
            <person name="Tangrot J."/>
            <person name="Rosling A."/>
        </authorList>
    </citation>
    <scope>NUCLEOTIDE SEQUENCE</scope>
    <source>
        <strain evidence="4">MA453B</strain>
    </source>
</reference>
<dbReference type="PROSITE" id="PS50002">
    <property type="entry name" value="SH3"/>
    <property type="match status" value="1"/>
</dbReference>
<keyword evidence="1 2" id="KW-0728">SH3 domain</keyword>
<evidence type="ECO:0000256" key="1">
    <source>
        <dbReference type="ARBA" id="ARBA00022443"/>
    </source>
</evidence>
<dbReference type="SMART" id="SM00326">
    <property type="entry name" value="SH3"/>
    <property type="match status" value="1"/>
</dbReference>
<sequence length="78" mass="8532">MTNLYPNFGQSATATLTAPESHTIIALYDFVASNNDELSFTTGDILIVKHNFDDGWITAELNGITGLVPGNYFVYDQS</sequence>
<keyword evidence="5" id="KW-1185">Reference proteome</keyword>
<dbReference type="EMBL" id="CAJVPY010000053">
    <property type="protein sequence ID" value="CAG8446838.1"/>
    <property type="molecule type" value="Genomic_DNA"/>
</dbReference>
<dbReference type="Proteomes" id="UP000789405">
    <property type="component" value="Unassembled WGS sequence"/>
</dbReference>